<dbReference type="Pfam" id="PF17170">
    <property type="entry name" value="DUF5128"/>
    <property type="match status" value="1"/>
</dbReference>
<feature type="transmembrane region" description="Helical" evidence="1">
    <location>
        <begin position="12"/>
        <end position="36"/>
    </location>
</feature>
<evidence type="ECO:0000313" key="2">
    <source>
        <dbReference type="EMBL" id="WOF14805.1"/>
    </source>
</evidence>
<evidence type="ECO:0000256" key="1">
    <source>
        <dbReference type="SAM" id="Phobius"/>
    </source>
</evidence>
<accession>A0ABZ0G275</accession>
<keyword evidence="1" id="KW-0472">Membrane</keyword>
<evidence type="ECO:0000313" key="3">
    <source>
        <dbReference type="Proteomes" id="UP001302374"/>
    </source>
</evidence>
<dbReference type="Proteomes" id="UP001302374">
    <property type="component" value="Chromosome"/>
</dbReference>
<keyword evidence="1" id="KW-1133">Transmembrane helix</keyword>
<dbReference type="SUPFAM" id="SSF101898">
    <property type="entry name" value="NHL repeat"/>
    <property type="match status" value="1"/>
</dbReference>
<proteinExistence type="predicted"/>
<gene>
    <name evidence="2" type="ORF">F1644_22230</name>
</gene>
<dbReference type="InterPro" id="IPR011042">
    <property type="entry name" value="6-blade_b-propeller_TolB-like"/>
</dbReference>
<protein>
    <submittedName>
        <fullName evidence="2">6-bladed beta-propeller</fullName>
    </submittedName>
</protein>
<name>A0ABZ0G275_9BACT</name>
<keyword evidence="1" id="KW-0812">Transmembrane</keyword>
<organism evidence="2 3">
    <name type="scientific">Butyricimonas paravirosa</name>
    <dbReference type="NCBI Taxonomy" id="1472417"/>
    <lineage>
        <taxon>Bacteria</taxon>
        <taxon>Pseudomonadati</taxon>
        <taxon>Bacteroidota</taxon>
        <taxon>Bacteroidia</taxon>
        <taxon>Bacteroidales</taxon>
        <taxon>Odoribacteraceae</taxon>
        <taxon>Butyricimonas</taxon>
    </lineage>
</organism>
<reference evidence="2 3" key="1">
    <citation type="submission" date="2019-09" db="EMBL/GenBank/DDBJ databases">
        <title>Butyricimonas paravirosa DSM 105722 (=214-4 = JCM 18677 = CCUG 65563).</title>
        <authorList>
            <person name="Le Roy T."/>
            <person name="Cani P.D."/>
        </authorList>
    </citation>
    <scope>NUCLEOTIDE SEQUENCE [LARGE SCALE GENOMIC DNA]</scope>
    <source>
        <strain evidence="2 3">DSM 105722</strain>
    </source>
</reference>
<dbReference type="EMBL" id="CP043839">
    <property type="protein sequence ID" value="WOF14805.1"/>
    <property type="molecule type" value="Genomic_DNA"/>
</dbReference>
<dbReference type="Gene3D" id="2.120.10.30">
    <property type="entry name" value="TolB, C-terminal domain"/>
    <property type="match status" value="1"/>
</dbReference>
<sequence>MKYIFKDSMKIYKYDIGVLILYIYIRRYLLFILIILSCSTSHKKDVATITINYDQTNTYLLSDFIANYNIIRLEISDSILIGEISDIEFYNDDIILLDKKNNTILLFNQQGELIHQLANSGRGAGEYIYLNDIAINSQGIYLLDYSQQKVLIYDHDLKFKKEFYFPFYVSEMKCINDQMIIYAESNGKTEDYQFYLTDNCGETLNRYLPRNKILGNNTFISSNVFTQNNDLLVFAPRYSNTLYTLHDTTVIPIYFLDFKDKTFPEEHTSITKYNINDNKFPYIVRRNIFLCNNYLLIDYIYQDERHFCLHDMNTGESRNGYITNDLIHDFRFFPQFVKSNKIIDWIDAASLIEYFPHIVQTIPVLNNLKETDNPILFIYNSK</sequence>
<keyword evidence="3" id="KW-1185">Reference proteome</keyword>